<dbReference type="Proteomes" id="UP000789423">
    <property type="component" value="Unassembled WGS sequence"/>
</dbReference>
<evidence type="ECO:0000313" key="2">
    <source>
        <dbReference type="Proteomes" id="UP000789423"/>
    </source>
</evidence>
<sequence length="33" mass="3552">MKGLAITALSIAFGVVAYDKLMDMINVIKQLIA</sequence>
<protein>
    <submittedName>
        <fullName evidence="1">Uncharacterized protein</fullName>
    </submittedName>
</protein>
<keyword evidence="2" id="KW-1185">Reference proteome</keyword>
<dbReference type="EMBL" id="CAKJTI010000002">
    <property type="protein sequence ID" value="CAG9611545.1"/>
    <property type="molecule type" value="Genomic_DNA"/>
</dbReference>
<evidence type="ECO:0000313" key="1">
    <source>
        <dbReference type="EMBL" id="CAG9611545.1"/>
    </source>
</evidence>
<gene>
    <name evidence="1" type="ORF">BACCIP111899_00717</name>
</gene>
<reference evidence="1 2" key="1">
    <citation type="submission" date="2021-10" db="EMBL/GenBank/DDBJ databases">
        <authorList>
            <person name="Criscuolo A."/>
        </authorList>
    </citation>
    <scope>NUCLEOTIDE SEQUENCE [LARGE SCALE GENOMIC DNA]</scope>
    <source>
        <strain evidence="2">CIP 111899</strain>
    </source>
</reference>
<name>A0ABN7ZWB2_9BACI</name>
<organism evidence="1 2">
    <name type="scientific">Bacillus rhizoplanae</name>
    <dbReference type="NCBI Taxonomy" id="2880966"/>
    <lineage>
        <taxon>Bacteria</taxon>
        <taxon>Bacillati</taxon>
        <taxon>Bacillota</taxon>
        <taxon>Bacilli</taxon>
        <taxon>Bacillales</taxon>
        <taxon>Bacillaceae</taxon>
        <taxon>Bacillus</taxon>
    </lineage>
</organism>
<comment type="caution">
    <text evidence="1">The sequence shown here is derived from an EMBL/GenBank/DDBJ whole genome shotgun (WGS) entry which is preliminary data.</text>
</comment>
<accession>A0ABN7ZWB2</accession>
<proteinExistence type="predicted"/>